<name>A0ABT1RM74_9FIRM</name>
<dbReference type="InterPro" id="IPR003841">
    <property type="entry name" value="Na/Pi_transpt"/>
</dbReference>
<evidence type="ECO:0000256" key="2">
    <source>
        <dbReference type="ARBA" id="ARBA00022475"/>
    </source>
</evidence>
<dbReference type="InterPro" id="IPR038078">
    <property type="entry name" value="PhoU-like_sf"/>
</dbReference>
<accession>A0ABT1RM74</accession>
<dbReference type="InterPro" id="IPR026022">
    <property type="entry name" value="PhoU_dom"/>
</dbReference>
<keyword evidence="3 6" id="KW-0812">Transmembrane</keyword>
<dbReference type="Pfam" id="PF01895">
    <property type="entry name" value="PhoU"/>
    <property type="match status" value="2"/>
</dbReference>
<dbReference type="Gene3D" id="1.20.58.220">
    <property type="entry name" value="Phosphate transport system protein phou homolog 2, domain 2"/>
    <property type="match status" value="1"/>
</dbReference>
<dbReference type="SUPFAM" id="SSF109755">
    <property type="entry name" value="PhoU-like"/>
    <property type="match status" value="1"/>
</dbReference>
<feature type="transmembrane region" description="Helical" evidence="6">
    <location>
        <begin position="6"/>
        <end position="23"/>
    </location>
</feature>
<evidence type="ECO:0000256" key="5">
    <source>
        <dbReference type="ARBA" id="ARBA00023136"/>
    </source>
</evidence>
<reference evidence="8 9" key="1">
    <citation type="submission" date="2022-06" db="EMBL/GenBank/DDBJ databases">
        <title>Isolation of gut microbiota from human fecal samples.</title>
        <authorList>
            <person name="Pamer E.G."/>
            <person name="Barat B."/>
            <person name="Waligurski E."/>
            <person name="Medina S."/>
            <person name="Paddock L."/>
            <person name="Mostad J."/>
        </authorList>
    </citation>
    <scope>NUCLEOTIDE SEQUENCE [LARGE SCALE GENOMIC DNA]</scope>
    <source>
        <strain evidence="8 9">SL.3.17</strain>
    </source>
</reference>
<dbReference type="NCBIfam" id="NF037997">
    <property type="entry name" value="Na_Pi_symport"/>
    <property type="match status" value="1"/>
</dbReference>
<dbReference type="InterPro" id="IPR004633">
    <property type="entry name" value="NaPi_cotrn-rel/YqeW-like"/>
</dbReference>
<dbReference type="NCBIfam" id="TIGR00704">
    <property type="entry name" value="NaPi_cotrn_rel"/>
    <property type="match status" value="1"/>
</dbReference>
<evidence type="ECO:0000256" key="3">
    <source>
        <dbReference type="ARBA" id="ARBA00022692"/>
    </source>
</evidence>
<protein>
    <submittedName>
        <fullName evidence="8">Na/Pi cotransporter family protein</fullName>
    </submittedName>
</protein>
<evidence type="ECO:0000259" key="7">
    <source>
        <dbReference type="Pfam" id="PF01895"/>
    </source>
</evidence>
<keyword evidence="9" id="KW-1185">Reference proteome</keyword>
<comment type="subcellular location">
    <subcellularLocation>
        <location evidence="1">Cell membrane</location>
        <topology evidence="1">Multi-pass membrane protein</topology>
    </subcellularLocation>
</comment>
<evidence type="ECO:0000313" key="9">
    <source>
        <dbReference type="Proteomes" id="UP001524502"/>
    </source>
</evidence>
<keyword evidence="5 6" id="KW-0472">Membrane</keyword>
<gene>
    <name evidence="8" type="ORF">NE619_06040</name>
</gene>
<evidence type="ECO:0000256" key="6">
    <source>
        <dbReference type="SAM" id="Phobius"/>
    </source>
</evidence>
<sequence>MNAEVFQMIITLLGGLAMFIYGMNLMSDGLQKAAGEKMQKILALLTRNPVLGVLAGALCTAVLQSSSATTVMVLGFVSAGLMKLPQAISIILGANIGTTITAQLIAFKIGDYAWLFVAIGFVLYFFLKKEKLISIGQTLFAFGLLFVGINIMGETMEPLAGSQFFVDLMMQVQDIPVLGVVLGTVMTVVVQSSSATIAVLQNLASTAGPDGISSIIGLQGALPILFGDNIGTTITALLASIGASVNAKRTAAAHVIFNMTGTFIFIWFIPWYAKFIQFISPSGPEVAVIARQIANAHMCFNIFNTILFLPLIGVLVKIVTKLVPGKDSDRLPSEPIYLDYNVLERPFAAIHLAKKELSRLAGFASGMIVSSKKAFLGNDLTAVKEVLDMEDAVNELQKKTVSYLASISSAETLTEKQTSQVSGLMHVAADIEHVGDYCENIAIFAREKTKNKYEFSDSACAEIYECFDHAGRMMRDSILALEKGDHSLAHEVKEQEKELNHIEVLLRKQHMKRLNEKTCSPEFTVIYTDVIHNIERIGDCCDNIANAVLDNVDFKDMDEVAN</sequence>
<feature type="transmembrane region" description="Helical" evidence="6">
    <location>
        <begin position="133"/>
        <end position="153"/>
    </location>
</feature>
<feature type="transmembrane region" description="Helical" evidence="6">
    <location>
        <begin position="220"/>
        <end position="239"/>
    </location>
</feature>
<keyword evidence="2" id="KW-1003">Cell membrane</keyword>
<organism evidence="8 9">
    <name type="scientific">Anaerovorax odorimutans</name>
    <dbReference type="NCBI Taxonomy" id="109327"/>
    <lineage>
        <taxon>Bacteria</taxon>
        <taxon>Bacillati</taxon>
        <taxon>Bacillota</taxon>
        <taxon>Clostridia</taxon>
        <taxon>Peptostreptococcales</taxon>
        <taxon>Anaerovoracaceae</taxon>
        <taxon>Anaerovorax</taxon>
    </lineage>
</organism>
<dbReference type="EMBL" id="JANFXK010000005">
    <property type="protein sequence ID" value="MCQ4636283.1"/>
    <property type="molecule type" value="Genomic_DNA"/>
</dbReference>
<feature type="transmembrane region" description="Helical" evidence="6">
    <location>
        <begin position="174"/>
        <end position="200"/>
    </location>
</feature>
<evidence type="ECO:0000313" key="8">
    <source>
        <dbReference type="EMBL" id="MCQ4636283.1"/>
    </source>
</evidence>
<feature type="transmembrane region" description="Helical" evidence="6">
    <location>
        <begin position="251"/>
        <end position="273"/>
    </location>
</feature>
<feature type="domain" description="PhoU" evidence="7">
    <location>
        <begin position="357"/>
        <end position="442"/>
    </location>
</feature>
<feature type="transmembrane region" description="Helical" evidence="6">
    <location>
        <begin position="44"/>
        <end position="65"/>
    </location>
</feature>
<evidence type="ECO:0000256" key="1">
    <source>
        <dbReference type="ARBA" id="ARBA00004651"/>
    </source>
</evidence>
<dbReference type="PANTHER" id="PTHR10010">
    <property type="entry name" value="SOLUTE CARRIER FAMILY 34 SODIUM PHOSPHATE , MEMBER 2-RELATED"/>
    <property type="match status" value="1"/>
</dbReference>
<keyword evidence="4 6" id="KW-1133">Transmembrane helix</keyword>
<feature type="domain" description="PhoU" evidence="7">
    <location>
        <begin position="465"/>
        <end position="548"/>
    </location>
</feature>
<evidence type="ECO:0000256" key="4">
    <source>
        <dbReference type="ARBA" id="ARBA00022989"/>
    </source>
</evidence>
<feature type="transmembrane region" description="Helical" evidence="6">
    <location>
        <begin position="71"/>
        <end position="97"/>
    </location>
</feature>
<dbReference type="RefSeq" id="WP_256131466.1">
    <property type="nucleotide sequence ID" value="NZ_JANFXK010000005.1"/>
</dbReference>
<feature type="transmembrane region" description="Helical" evidence="6">
    <location>
        <begin position="109"/>
        <end position="127"/>
    </location>
</feature>
<dbReference type="PANTHER" id="PTHR10010:SF46">
    <property type="entry name" value="SODIUM-DEPENDENT PHOSPHATE TRANSPORT PROTEIN 2B"/>
    <property type="match status" value="1"/>
</dbReference>
<proteinExistence type="predicted"/>
<feature type="transmembrane region" description="Helical" evidence="6">
    <location>
        <begin position="293"/>
        <end position="316"/>
    </location>
</feature>
<comment type="caution">
    <text evidence="8">The sequence shown here is derived from an EMBL/GenBank/DDBJ whole genome shotgun (WGS) entry which is preliminary data.</text>
</comment>
<dbReference type="Proteomes" id="UP001524502">
    <property type="component" value="Unassembled WGS sequence"/>
</dbReference>
<dbReference type="Pfam" id="PF02690">
    <property type="entry name" value="Na_Pi_cotrans"/>
    <property type="match status" value="1"/>
</dbReference>